<dbReference type="Proteomes" id="UP000198817">
    <property type="component" value="Unassembled WGS sequence"/>
</dbReference>
<dbReference type="NCBIfam" id="TIGR00657">
    <property type="entry name" value="asp_kinases"/>
    <property type="match status" value="1"/>
</dbReference>
<keyword evidence="4 14" id="KW-0963">Cytoplasm</keyword>
<feature type="binding site" evidence="14">
    <location>
        <position position="249"/>
    </location>
    <ligand>
        <name>substrate</name>
    </ligand>
</feature>
<dbReference type="PROSITE" id="PS00324">
    <property type="entry name" value="ASPARTOKINASE"/>
    <property type="match status" value="1"/>
</dbReference>
<dbReference type="FunFam" id="3.40.50.880:FF:000004">
    <property type="entry name" value="Homoserine O-succinyltransferase"/>
    <property type="match status" value="1"/>
</dbReference>
<keyword evidence="7" id="KW-0547">Nucleotide-binding</keyword>
<dbReference type="SUPFAM" id="SSF53633">
    <property type="entry name" value="Carbamate kinase-like"/>
    <property type="match status" value="1"/>
</dbReference>
<evidence type="ECO:0000256" key="8">
    <source>
        <dbReference type="ARBA" id="ARBA00022777"/>
    </source>
</evidence>
<dbReference type="NCBIfam" id="TIGR01001">
    <property type="entry name" value="metA"/>
    <property type="match status" value="1"/>
</dbReference>
<dbReference type="GO" id="GO:0019877">
    <property type="term" value="P:diaminopimelate biosynthetic process"/>
    <property type="evidence" value="ECO:0007669"/>
    <property type="project" value="UniProtKB-KW"/>
</dbReference>
<dbReference type="UniPathway" id="UPA00050">
    <property type="reaction ID" value="UER00461"/>
</dbReference>
<dbReference type="UniPathway" id="UPA00051">
    <property type="reaction ID" value="UER00074"/>
</dbReference>
<dbReference type="InterPro" id="IPR029062">
    <property type="entry name" value="Class_I_gatase-like"/>
</dbReference>
<dbReference type="Pfam" id="PF22468">
    <property type="entry name" value="ACT_9"/>
    <property type="match status" value="1"/>
</dbReference>
<protein>
    <recommendedName>
        <fullName evidence="14">Homoserine O-acetyltransferase</fullName>
        <shortName evidence="14">HAT</shortName>
        <ecNumber evidence="14">2.3.1.31</ecNumber>
    </recommendedName>
    <alternativeName>
        <fullName evidence="14">Homoserine transacetylase</fullName>
        <shortName evidence="14">HTA</shortName>
    </alternativeName>
</protein>
<organism evidence="18 19">
    <name type="scientific">Eubacterium pyruvativorans</name>
    <dbReference type="NCBI Taxonomy" id="155865"/>
    <lineage>
        <taxon>Bacteria</taxon>
        <taxon>Bacillati</taxon>
        <taxon>Bacillota</taxon>
        <taxon>Clostridia</taxon>
        <taxon>Eubacteriales</taxon>
        <taxon>Eubacteriaceae</taxon>
        <taxon>Eubacterium</taxon>
    </lineage>
</organism>
<evidence type="ECO:0000313" key="19">
    <source>
        <dbReference type="Proteomes" id="UP000198817"/>
    </source>
</evidence>
<dbReference type="InterPro" id="IPR036393">
    <property type="entry name" value="AceGlu_kinase-like_sf"/>
</dbReference>
<dbReference type="InterPro" id="IPR005697">
    <property type="entry name" value="HST_MetA"/>
</dbReference>
<feature type="domain" description="Aspartokinase ACT" evidence="17">
    <location>
        <begin position="690"/>
        <end position="750"/>
    </location>
</feature>
<dbReference type="InterPro" id="IPR045865">
    <property type="entry name" value="ACT-like_dom_sf"/>
</dbReference>
<dbReference type="GO" id="GO:0004414">
    <property type="term" value="F:homoserine O-acetyltransferase activity"/>
    <property type="evidence" value="ECO:0007669"/>
    <property type="project" value="UniProtKB-EC"/>
</dbReference>
<dbReference type="STRING" id="155865.SAMN05216515_10748"/>
<keyword evidence="19" id="KW-1185">Reference proteome</keyword>
<dbReference type="Gene3D" id="3.30.2130.10">
    <property type="entry name" value="VC0802-like"/>
    <property type="match status" value="1"/>
</dbReference>
<feature type="active site" description="Proton acceptor" evidence="14">
    <location>
        <position position="235"/>
    </location>
</feature>
<dbReference type="Gene3D" id="3.40.50.880">
    <property type="match status" value="1"/>
</dbReference>
<keyword evidence="11 14" id="KW-0486">Methionine biosynthesis</keyword>
<sequence length="757" mass="85189">MPIKVPNDLPAIDTLTKENVFVMTDTRAMTQNIRPLRILLLNLMPTKIETETQLTRLLGNSPLQVEMELLQTSTHEAHNVSQEHMLAFYKTFDQVRDNYYDGMIITGAPIELMAFEEVDYWDELCEIMEWTKSHVHSTFHICWGAQAGLYYHYGIKKHVLPEKLSGVFLHHLDYRNGMLFRGFDDEFYVPHSRNTTVYREDIEAVPQLKIIASSDKAGVFCVKSDDDRQIFVMGHSEYDWNTLLKEYERDKKAGLHPHVPDNYFPGDDDTKQPVVRWRSCANLLYSNWLNYFVYQSTPYDLNAIATEELAEVKRPETNLTVLKFGGSSVANAGQFRKVKDIVTSDAARRYVIVSAPGRREKGDTKVTDILIGSTGSAKKFGESMEQVRQRFGQIIHTLDIDFDIRGEVEEISRKYRSGSAGGLYIVSRGEYLCARVMAKYLGYDFVDSADLIVFGYDGKLNEEETRKRIRETLAKHERAVIPGFYGAYENGVIQTFSRGGSDITGALVAEAVEADLYENWTDVSGLLMADPGVVKHPLSVPVITYKELRELSMAGAQVLHEDTVAPVRRIGIPVNIRNTNDPEAPGTMIVPSADHYPAVLDISGVSGKKGYAALLIDKEKLGMDPAFRLACGKLFAKYKLRMISEQVNPDSVSIIVEEKALRRCGRDLAEELKDAAETDNVVLDVGIAMIGVVGRNINRTPHVAVRIFESLSAEQINVRFVDHASDRIAITLGVDEADMDRAIRAIYRAFTQQVLTA</sequence>
<dbReference type="CDD" id="cd04892">
    <property type="entry name" value="ACT_AK-like_2"/>
    <property type="match status" value="1"/>
</dbReference>
<dbReference type="InterPro" id="IPR018042">
    <property type="entry name" value="Aspartate_kinase_CS"/>
</dbReference>
<keyword evidence="8" id="KW-0418">Kinase</keyword>
<keyword evidence="9" id="KW-0067">ATP-binding</keyword>
<keyword evidence="5 14" id="KW-0028">Amino-acid biosynthesis</keyword>
<comment type="pathway">
    <text evidence="15">Amino-acid biosynthesis; L-threonine biosynthesis; L-threonine from L-aspartate: step 1/5.</text>
</comment>
<comment type="pathway">
    <text evidence="3 15">Amino-acid biosynthesis; L-lysine biosynthesis via DAP pathway; (S)-tetrahydrodipicolinate from L-aspartate: step 1/4.</text>
</comment>
<comment type="pathway">
    <text evidence="14">Amino-acid biosynthesis; L-methionine biosynthesis via de novo pathway; O-acetyl-L-homoserine from L-homoserine: step 1/1.</text>
</comment>
<evidence type="ECO:0000256" key="14">
    <source>
        <dbReference type="HAMAP-Rule" id="MF_00295"/>
    </source>
</evidence>
<feature type="active site" evidence="14">
    <location>
        <position position="237"/>
    </location>
</feature>
<dbReference type="GO" id="GO:0019281">
    <property type="term" value="P:L-methionine biosynthetic process from homoserine via O-succinyl-L-homoserine and cystathionine"/>
    <property type="evidence" value="ECO:0007669"/>
    <property type="project" value="InterPro"/>
</dbReference>
<dbReference type="EC" id="2.3.1.31" evidence="14"/>
<evidence type="ECO:0000256" key="3">
    <source>
        <dbReference type="ARBA" id="ARBA00004766"/>
    </source>
</evidence>
<dbReference type="AlphaFoldDB" id="A0A1I7GE19"/>
<dbReference type="Pfam" id="PF00696">
    <property type="entry name" value="AA_kinase"/>
    <property type="match status" value="1"/>
</dbReference>
<dbReference type="GO" id="GO:0009089">
    <property type="term" value="P:lysine biosynthetic process via diaminopimelate"/>
    <property type="evidence" value="ECO:0007669"/>
    <property type="project" value="UniProtKB-UniPathway"/>
</dbReference>
<evidence type="ECO:0000256" key="15">
    <source>
        <dbReference type="RuleBase" id="RU004249"/>
    </source>
</evidence>
<comment type="subcellular location">
    <subcellularLocation>
        <location evidence="2 14">Cytoplasm</location>
    </subcellularLocation>
</comment>
<dbReference type="GO" id="GO:0009088">
    <property type="term" value="P:threonine biosynthetic process"/>
    <property type="evidence" value="ECO:0007669"/>
    <property type="project" value="UniProtKB-UniPathway"/>
</dbReference>
<reference evidence="18 19" key="1">
    <citation type="submission" date="2016-10" db="EMBL/GenBank/DDBJ databases">
        <authorList>
            <person name="de Groot N.N."/>
        </authorList>
    </citation>
    <scope>NUCLEOTIDE SEQUENCE [LARGE SCALE GENOMIC DNA]</scope>
    <source>
        <strain evidence="18 19">KHGC13</strain>
    </source>
</reference>
<feature type="site" description="Important for substrate specificity" evidence="14">
    <location>
        <position position="192"/>
    </location>
</feature>
<comment type="function">
    <text evidence="1">Catalyzes the phosphorylation of the beta-carboxyl group of aspartic acid with ATP to yield 4-phospho-L-aspartate, which is involved in the branched biosynthetic pathway leading to the biosynthesis of amino acids threonine, isoleucine and methionine.</text>
</comment>
<evidence type="ECO:0000256" key="1">
    <source>
        <dbReference type="ARBA" id="ARBA00003121"/>
    </source>
</evidence>
<dbReference type="InterPro" id="IPR054352">
    <property type="entry name" value="ACT_Aspartokinase"/>
</dbReference>
<dbReference type="InterPro" id="IPR001048">
    <property type="entry name" value="Asp/Glu/Uridylate_kinase"/>
</dbReference>
<keyword evidence="6 14" id="KW-0808">Transferase</keyword>
<dbReference type="Gene3D" id="3.40.1160.10">
    <property type="entry name" value="Acetylglutamate kinase-like"/>
    <property type="match status" value="1"/>
</dbReference>
<proteinExistence type="inferred from homology"/>
<evidence type="ECO:0000256" key="12">
    <source>
        <dbReference type="ARBA" id="ARBA00023315"/>
    </source>
</evidence>
<dbReference type="GO" id="GO:0004072">
    <property type="term" value="F:aspartate kinase activity"/>
    <property type="evidence" value="ECO:0007669"/>
    <property type="project" value="InterPro"/>
</dbReference>
<evidence type="ECO:0000256" key="9">
    <source>
        <dbReference type="ARBA" id="ARBA00022840"/>
    </source>
</evidence>
<feature type="binding site" evidence="14">
    <location>
        <position position="192"/>
    </location>
    <ligand>
        <name>substrate</name>
    </ligand>
</feature>
<evidence type="ECO:0000259" key="16">
    <source>
        <dbReference type="Pfam" id="PF00696"/>
    </source>
</evidence>
<accession>A0A1I7GE19</accession>
<evidence type="ECO:0000256" key="5">
    <source>
        <dbReference type="ARBA" id="ARBA00022605"/>
    </source>
</evidence>
<gene>
    <name evidence="14" type="primary">metAA</name>
    <name evidence="18" type="ORF">SAMN05216508_10648</name>
</gene>
<evidence type="ECO:0000256" key="13">
    <source>
        <dbReference type="ARBA" id="ARBA00049043"/>
    </source>
</evidence>
<evidence type="ECO:0000256" key="10">
    <source>
        <dbReference type="ARBA" id="ARBA00022915"/>
    </source>
</evidence>
<dbReference type="SUPFAM" id="SSF55021">
    <property type="entry name" value="ACT-like"/>
    <property type="match status" value="1"/>
</dbReference>
<name>A0A1I7GE19_9FIRM</name>
<keyword evidence="10" id="KW-0220">Diaminopimelate biosynthesis</keyword>
<evidence type="ECO:0000259" key="17">
    <source>
        <dbReference type="Pfam" id="PF22468"/>
    </source>
</evidence>
<dbReference type="InterPro" id="IPR001341">
    <property type="entry name" value="Asp_kinase"/>
</dbReference>
<dbReference type="EMBL" id="FPBT01000006">
    <property type="protein sequence ID" value="SFU46685.1"/>
    <property type="molecule type" value="Genomic_DNA"/>
</dbReference>
<dbReference type="InterPro" id="IPR033752">
    <property type="entry name" value="MetA_family"/>
</dbReference>
<dbReference type="GO" id="GO:0005737">
    <property type="term" value="C:cytoplasm"/>
    <property type="evidence" value="ECO:0007669"/>
    <property type="project" value="UniProtKB-SubCell"/>
</dbReference>
<comment type="similarity">
    <text evidence="14">Belongs to the MetA family.</text>
</comment>
<evidence type="ECO:0000256" key="7">
    <source>
        <dbReference type="ARBA" id="ARBA00022741"/>
    </source>
</evidence>
<dbReference type="Pfam" id="PF04204">
    <property type="entry name" value="HTS"/>
    <property type="match status" value="1"/>
</dbReference>
<feature type="domain" description="Aspartate/glutamate/uridylate kinase" evidence="16">
    <location>
        <begin position="319"/>
        <end position="578"/>
    </location>
</feature>
<dbReference type="RefSeq" id="WP_090470702.1">
    <property type="nucleotide sequence ID" value="NZ_FOWF01000007.1"/>
</dbReference>
<feature type="binding site" evidence="14">
    <location>
        <position position="163"/>
    </location>
    <ligand>
        <name>substrate</name>
    </ligand>
</feature>
<evidence type="ECO:0000256" key="4">
    <source>
        <dbReference type="ARBA" id="ARBA00022490"/>
    </source>
</evidence>
<evidence type="ECO:0000313" key="18">
    <source>
        <dbReference type="EMBL" id="SFU46685.1"/>
    </source>
</evidence>
<dbReference type="PANTHER" id="PTHR20919">
    <property type="entry name" value="HOMOSERINE O-SUCCINYLTRANSFERASE"/>
    <property type="match status" value="1"/>
</dbReference>
<dbReference type="OrthoDB" id="9772423at2"/>
<dbReference type="GO" id="GO:0008899">
    <property type="term" value="F:homoserine O-succinyltransferase activity"/>
    <property type="evidence" value="ECO:0007669"/>
    <property type="project" value="UniProtKB-UniRule"/>
</dbReference>
<comment type="function">
    <text evidence="14">Transfers an acetyl group from acetyl-CoA to L-homoserine, forming acetyl-L-homoserine.</text>
</comment>
<comment type="pathway">
    <text evidence="15">Amino-acid biosynthesis; L-methionine biosynthesis via de novo pathway; L-homoserine from L-aspartate: step 1/3.</text>
</comment>
<evidence type="ECO:0000256" key="11">
    <source>
        <dbReference type="ARBA" id="ARBA00023167"/>
    </source>
</evidence>
<feature type="active site" description="Acyl-thioester intermediate" evidence="14">
    <location>
        <position position="142"/>
    </location>
</feature>
<dbReference type="SUPFAM" id="SSF52317">
    <property type="entry name" value="Class I glutamine amidotransferase-like"/>
    <property type="match status" value="1"/>
</dbReference>
<keyword evidence="12 14" id="KW-0012">Acyltransferase</keyword>
<dbReference type="CDD" id="cd03131">
    <property type="entry name" value="GATase1_HTS"/>
    <property type="match status" value="1"/>
</dbReference>
<dbReference type="UniPathway" id="UPA00034">
    <property type="reaction ID" value="UER00015"/>
</dbReference>
<dbReference type="GO" id="GO:0005524">
    <property type="term" value="F:ATP binding"/>
    <property type="evidence" value="ECO:0007669"/>
    <property type="project" value="UniProtKB-KW"/>
</dbReference>
<feature type="site" description="Important for acyl-CoA specificity" evidence="14">
    <location>
        <position position="111"/>
    </location>
</feature>
<evidence type="ECO:0000256" key="2">
    <source>
        <dbReference type="ARBA" id="ARBA00004496"/>
    </source>
</evidence>
<comment type="caution">
    <text evidence="14">Lacks conserved residue(s) required for the propagation of feature annotation.</text>
</comment>
<evidence type="ECO:0000256" key="6">
    <source>
        <dbReference type="ARBA" id="ARBA00022679"/>
    </source>
</evidence>
<dbReference type="HAMAP" id="MF_00295">
    <property type="entry name" value="MetA_acyltransf"/>
    <property type="match status" value="1"/>
</dbReference>
<dbReference type="PANTHER" id="PTHR20919:SF0">
    <property type="entry name" value="HOMOSERINE O-SUCCINYLTRANSFERASE"/>
    <property type="match status" value="1"/>
</dbReference>
<comment type="catalytic activity">
    <reaction evidence="13 14">
        <text>L-homoserine + acetyl-CoA = O-acetyl-L-homoserine + CoA</text>
        <dbReference type="Rhea" id="RHEA:13701"/>
        <dbReference type="ChEBI" id="CHEBI:57287"/>
        <dbReference type="ChEBI" id="CHEBI:57288"/>
        <dbReference type="ChEBI" id="CHEBI:57476"/>
        <dbReference type="ChEBI" id="CHEBI:57716"/>
        <dbReference type="EC" id="2.3.1.31"/>
    </reaction>
</comment>